<feature type="transmembrane region" description="Helical" evidence="1">
    <location>
        <begin position="60"/>
        <end position="79"/>
    </location>
</feature>
<comment type="caution">
    <text evidence="2">The sequence shown here is derived from an EMBL/GenBank/DDBJ whole genome shotgun (WGS) entry which is preliminary data.</text>
</comment>
<evidence type="ECO:0008006" key="4">
    <source>
        <dbReference type="Google" id="ProtNLM"/>
    </source>
</evidence>
<organism evidence="2 3">
    <name type="scientific">Canavalia gladiata</name>
    <name type="common">Sword bean</name>
    <name type="synonym">Dolichos gladiatus</name>
    <dbReference type="NCBI Taxonomy" id="3824"/>
    <lineage>
        <taxon>Eukaryota</taxon>
        <taxon>Viridiplantae</taxon>
        <taxon>Streptophyta</taxon>
        <taxon>Embryophyta</taxon>
        <taxon>Tracheophyta</taxon>
        <taxon>Spermatophyta</taxon>
        <taxon>Magnoliopsida</taxon>
        <taxon>eudicotyledons</taxon>
        <taxon>Gunneridae</taxon>
        <taxon>Pentapetalae</taxon>
        <taxon>rosids</taxon>
        <taxon>fabids</taxon>
        <taxon>Fabales</taxon>
        <taxon>Fabaceae</taxon>
        <taxon>Papilionoideae</taxon>
        <taxon>50 kb inversion clade</taxon>
        <taxon>NPAAA clade</taxon>
        <taxon>indigoferoid/millettioid clade</taxon>
        <taxon>Phaseoleae</taxon>
        <taxon>Canavalia</taxon>
    </lineage>
</organism>
<dbReference type="AlphaFoldDB" id="A0AAN9MRR7"/>
<keyword evidence="1" id="KW-0812">Transmembrane</keyword>
<reference evidence="2 3" key="1">
    <citation type="submission" date="2024-01" db="EMBL/GenBank/DDBJ databases">
        <title>The genomes of 5 underutilized Papilionoideae crops provide insights into root nodulation and disease resistanc.</title>
        <authorList>
            <person name="Jiang F."/>
        </authorList>
    </citation>
    <scope>NUCLEOTIDE SEQUENCE [LARGE SCALE GENOMIC DNA]</scope>
    <source>
        <strain evidence="2">LVBAO_FW01</strain>
        <tissue evidence="2">Leaves</tissue>
    </source>
</reference>
<keyword evidence="3" id="KW-1185">Reference proteome</keyword>
<name>A0AAN9MRR7_CANGL</name>
<evidence type="ECO:0000256" key="1">
    <source>
        <dbReference type="SAM" id="Phobius"/>
    </source>
</evidence>
<evidence type="ECO:0000313" key="2">
    <source>
        <dbReference type="EMBL" id="KAK7359760.1"/>
    </source>
</evidence>
<evidence type="ECO:0000313" key="3">
    <source>
        <dbReference type="Proteomes" id="UP001367508"/>
    </source>
</evidence>
<dbReference type="EMBL" id="JAYMYQ010000001">
    <property type="protein sequence ID" value="KAK7359760.1"/>
    <property type="molecule type" value="Genomic_DNA"/>
</dbReference>
<accession>A0AAN9MRR7</accession>
<dbReference type="Proteomes" id="UP001367508">
    <property type="component" value="Unassembled WGS sequence"/>
</dbReference>
<keyword evidence="1" id="KW-1133">Transmembrane helix</keyword>
<protein>
    <recommendedName>
        <fullName evidence="4">Transmembrane protein</fullName>
    </recommendedName>
</protein>
<gene>
    <name evidence="2" type="ORF">VNO77_01725</name>
</gene>
<keyword evidence="1" id="KW-0472">Membrane</keyword>
<sequence>MVTTDDGPKRKIHYNALNWVSKEEERDWFVISTRFVIRVVCVIRRLLVPSSSSSSSLHRFFLRFVVIFLCFCHINILPFRTLLLSSDFPNHT</sequence>
<proteinExistence type="predicted"/>